<feature type="compositionally biased region" description="Polar residues" evidence="1">
    <location>
        <begin position="1"/>
        <end position="12"/>
    </location>
</feature>
<evidence type="ECO:0000313" key="2">
    <source>
        <dbReference type="EMBL" id="KAK8054993.1"/>
    </source>
</evidence>
<proteinExistence type="predicted"/>
<comment type="caution">
    <text evidence="2">The sequence shown here is derived from an EMBL/GenBank/DDBJ whole genome shotgun (WGS) entry which is preliminary data.</text>
</comment>
<sequence>MPLGTQGTLSTRRSSELHGAEPKRVTFRRKATVGACEGPASLRVVSASKGGRRPVRCQTADQSERGIVPARFPTASTPLGSAAGRGTSPTMGNAPPCPPHDEAGRHGPNRKRPTTSLLDESGNLVATVAVVIIILSLGVNVQFHRPTSAANGGDPSTER</sequence>
<feature type="compositionally biased region" description="Basic and acidic residues" evidence="1">
    <location>
        <begin position="13"/>
        <end position="24"/>
    </location>
</feature>
<dbReference type="Proteomes" id="UP001444661">
    <property type="component" value="Unassembled WGS sequence"/>
</dbReference>
<protein>
    <submittedName>
        <fullName evidence="2">Uncharacterized protein</fullName>
    </submittedName>
</protein>
<accession>A0ABR1UAN0</accession>
<keyword evidence="3" id="KW-1185">Reference proteome</keyword>
<evidence type="ECO:0000313" key="3">
    <source>
        <dbReference type="Proteomes" id="UP001444661"/>
    </source>
</evidence>
<name>A0ABR1UAN0_9PEZI</name>
<organism evidence="2 3">
    <name type="scientific">Apiospora rasikravindrae</name>
    <dbReference type="NCBI Taxonomy" id="990691"/>
    <lineage>
        <taxon>Eukaryota</taxon>
        <taxon>Fungi</taxon>
        <taxon>Dikarya</taxon>
        <taxon>Ascomycota</taxon>
        <taxon>Pezizomycotina</taxon>
        <taxon>Sordariomycetes</taxon>
        <taxon>Xylariomycetidae</taxon>
        <taxon>Amphisphaeriales</taxon>
        <taxon>Apiosporaceae</taxon>
        <taxon>Apiospora</taxon>
    </lineage>
</organism>
<feature type="region of interest" description="Disordered" evidence="1">
    <location>
        <begin position="1"/>
        <end position="25"/>
    </location>
</feature>
<reference evidence="2 3" key="1">
    <citation type="submission" date="2023-01" db="EMBL/GenBank/DDBJ databases">
        <title>Analysis of 21 Apiospora genomes using comparative genomics revels a genus with tremendous synthesis potential of carbohydrate active enzymes and secondary metabolites.</title>
        <authorList>
            <person name="Sorensen T."/>
        </authorList>
    </citation>
    <scope>NUCLEOTIDE SEQUENCE [LARGE SCALE GENOMIC DNA]</scope>
    <source>
        <strain evidence="2 3">CBS 33761</strain>
    </source>
</reference>
<evidence type="ECO:0000256" key="1">
    <source>
        <dbReference type="SAM" id="MobiDB-lite"/>
    </source>
</evidence>
<feature type="region of interest" description="Disordered" evidence="1">
    <location>
        <begin position="47"/>
        <end position="118"/>
    </location>
</feature>
<gene>
    <name evidence="2" type="ORF">PG993_000220</name>
</gene>
<dbReference type="EMBL" id="JAQQWK010000001">
    <property type="protein sequence ID" value="KAK8054993.1"/>
    <property type="molecule type" value="Genomic_DNA"/>
</dbReference>